<reference evidence="10" key="1">
    <citation type="journal article" date="2020" name="Nat. Ecol. Evol.">
        <title>Deeply conserved synteny resolves early events in vertebrate evolution.</title>
        <authorList>
            <person name="Simakov O."/>
            <person name="Marletaz F."/>
            <person name="Yue J.X."/>
            <person name="O'Connell B."/>
            <person name="Jenkins J."/>
            <person name="Brandt A."/>
            <person name="Calef R."/>
            <person name="Tung C.H."/>
            <person name="Huang T.K."/>
            <person name="Schmutz J."/>
            <person name="Satoh N."/>
            <person name="Yu J.K."/>
            <person name="Putnam N.H."/>
            <person name="Green R.E."/>
            <person name="Rokhsar D.S."/>
        </authorList>
    </citation>
    <scope>NUCLEOTIDE SEQUENCE [LARGE SCALE GENOMIC DNA]</scope>
    <source>
        <strain evidence="10">S238N-H82</strain>
    </source>
</reference>
<keyword evidence="4 6" id="KW-0808">Transferase</keyword>
<evidence type="ECO:0000313" key="11">
    <source>
        <dbReference type="RefSeq" id="XP_035695106.1"/>
    </source>
</evidence>
<dbReference type="Proteomes" id="UP000001554">
    <property type="component" value="Chromosome 13"/>
</dbReference>
<feature type="domain" description="RNase L inhibitor RLI-like possible metal-binding" evidence="9">
    <location>
        <begin position="70"/>
        <end position="102"/>
    </location>
</feature>
<evidence type="ECO:0000256" key="4">
    <source>
        <dbReference type="ARBA" id="ARBA00022679"/>
    </source>
</evidence>
<dbReference type="InterPro" id="IPR007177">
    <property type="entry name" value="Tsr3_C"/>
</dbReference>
<keyword evidence="10" id="KW-1185">Reference proteome</keyword>
<accession>A0A9J7N8K7</accession>
<gene>
    <name evidence="11" type="primary">LOC118428921</name>
</gene>
<keyword evidence="3 6" id="KW-0698">rRNA processing</keyword>
<feature type="binding site" evidence="6">
    <location>
        <position position="132"/>
    </location>
    <ligand>
        <name>S-adenosyl-L-methionine</name>
        <dbReference type="ChEBI" id="CHEBI:59789"/>
    </ligand>
</feature>
<evidence type="ECO:0000256" key="3">
    <source>
        <dbReference type="ARBA" id="ARBA00022552"/>
    </source>
</evidence>
<proteinExistence type="inferred from homology"/>
<comment type="function">
    <text evidence="6">Aminocarboxypropyltransferase that catalyzes the aminocarboxypropyl transfer on pseudouridine in 18S rRNA. It constitutes the last step in biosynthesis of the hypermodified N1-methyl-N3-(3-amino-3-carboxypropyl) pseudouridine (m1acp3-Psi).</text>
</comment>
<comment type="catalytic activity">
    <reaction evidence="6">
        <text>an N(1)-methylpseudouridine in rRNA + S-adenosyl-L-methionine = N(1)-methyl-N(3)-[(3S)-3-amino-3-carboxypropyl]pseudouridine in rRNA + S-methyl-5'-thioadenosine + H(+)</text>
        <dbReference type="Rhea" id="RHEA:63296"/>
        <dbReference type="Rhea" id="RHEA-COMP:11634"/>
        <dbReference type="Rhea" id="RHEA-COMP:16310"/>
        <dbReference type="ChEBI" id="CHEBI:15378"/>
        <dbReference type="ChEBI" id="CHEBI:17509"/>
        <dbReference type="ChEBI" id="CHEBI:59789"/>
        <dbReference type="ChEBI" id="CHEBI:74890"/>
        <dbReference type="ChEBI" id="CHEBI:146234"/>
        <dbReference type="EC" id="2.5.1.157"/>
    </reaction>
</comment>
<dbReference type="PANTHER" id="PTHR20426">
    <property type="entry name" value="RIBOSOME BIOGENESIS PROTEIN TSR3 HOMOLOG"/>
    <property type="match status" value="1"/>
</dbReference>
<evidence type="ECO:0000256" key="7">
    <source>
        <dbReference type="SAM" id="MobiDB-lite"/>
    </source>
</evidence>
<feature type="binding site" evidence="6">
    <location>
        <position position="155"/>
    </location>
    <ligand>
        <name>S-adenosyl-L-methionine</name>
        <dbReference type="ChEBI" id="CHEBI:59789"/>
    </ligand>
</feature>
<keyword evidence="1" id="KW-0963">Cytoplasm</keyword>
<dbReference type="EC" id="2.5.1.157" evidence="6"/>
<dbReference type="GO" id="GO:0000455">
    <property type="term" value="P:enzyme-directed rRNA pseudouridine synthesis"/>
    <property type="evidence" value="ECO:0007669"/>
    <property type="project" value="UniProtKB-UniRule"/>
</dbReference>
<reference evidence="11" key="2">
    <citation type="submission" date="2025-08" db="UniProtKB">
        <authorList>
            <consortium name="RefSeq"/>
        </authorList>
    </citation>
    <scope>IDENTIFICATION</scope>
    <source>
        <strain evidence="11">S238N-H82</strain>
        <tissue evidence="11">Testes</tissue>
    </source>
</reference>
<feature type="region of interest" description="Disordered" evidence="7">
    <location>
        <begin position="253"/>
        <end position="351"/>
    </location>
</feature>
<dbReference type="KEGG" id="bfo:118428921"/>
<comment type="similarity">
    <text evidence="6">Belongs to the TDD superfamily. TSR3 family.</text>
</comment>
<comment type="caution">
    <text evidence="6">Lacks conserved residue(s) required for the propagation of feature annotation.</text>
</comment>
<feature type="region of interest" description="Disordered" evidence="7">
    <location>
        <begin position="1"/>
        <end position="65"/>
    </location>
</feature>
<dbReference type="HAMAP" id="MF_01116">
    <property type="entry name" value="TSR3"/>
    <property type="match status" value="1"/>
</dbReference>
<feature type="domain" description="16S/18S rRNA aminocarboxypropyltransferase Tsr3 C-terminal" evidence="8">
    <location>
        <begin position="106"/>
        <end position="232"/>
    </location>
</feature>
<dbReference type="Pfam" id="PF04034">
    <property type="entry name" value="Ribo_biogen_C"/>
    <property type="match status" value="1"/>
</dbReference>
<sequence>MGKRKGRGKAGKHGRQEKRAGKFQEGNFERFSAQMREAVEETCEGEEDLSQSEGATSQPHQSDDGIPVAMAMWDLNHCDPKRCTGRKLERLGFVRTLKLSQRFGGIILTPVGIRCVSPQDREIVLHSGLAVVDCSWAKLEETPFGKMRGGYPRLLPYLVAANPINYGRPCKLSCVEAFAATFYIVGLKEYANRCLQKFKWGKGFLELNREVMDRYAACSDGAAVVEAQQDWMDKLQKEAADQSEPVEMDMSLEHYNPNRPVYDFPESSSEEETDEEEEDDGDEKEDGKQKGVEDTDSDNEGDGCDKGASAKKDSSSTKDVDSKEDTESEDDDNDEEDVRWKGQKGWVKHRR</sequence>
<dbReference type="PANTHER" id="PTHR20426:SF0">
    <property type="entry name" value="18S RRNA AMINOCARBOXYPROPYLTRANSFERASE"/>
    <property type="match status" value="1"/>
</dbReference>
<dbReference type="OrthoDB" id="10262062at2759"/>
<dbReference type="GO" id="GO:0106388">
    <property type="term" value="F:rRNA small subunit aminocarboxypropyltransferase activity"/>
    <property type="evidence" value="ECO:0007669"/>
    <property type="project" value="UniProtKB-EC"/>
</dbReference>
<dbReference type="GO" id="GO:0030490">
    <property type="term" value="P:maturation of SSU-rRNA"/>
    <property type="evidence" value="ECO:0000318"/>
    <property type="project" value="GO_Central"/>
</dbReference>
<feature type="compositionally biased region" description="Basic residues" evidence="7">
    <location>
        <begin position="1"/>
        <end position="16"/>
    </location>
</feature>
<dbReference type="AlphaFoldDB" id="A0A9J7N8K7"/>
<feature type="compositionally biased region" description="Basic and acidic residues" evidence="7">
    <location>
        <begin position="303"/>
        <end position="325"/>
    </location>
</feature>
<keyword evidence="2 6" id="KW-0690">Ribosome biogenesis</keyword>
<name>A0A9J7N8K7_BRAFL</name>
<evidence type="ECO:0000256" key="1">
    <source>
        <dbReference type="ARBA" id="ARBA00022490"/>
    </source>
</evidence>
<dbReference type="InterPro" id="IPR022968">
    <property type="entry name" value="Tsr3-like"/>
</dbReference>
<organism evidence="10 11">
    <name type="scientific">Branchiostoma floridae</name>
    <name type="common">Florida lancelet</name>
    <name type="synonym">Amphioxus</name>
    <dbReference type="NCBI Taxonomy" id="7739"/>
    <lineage>
        <taxon>Eukaryota</taxon>
        <taxon>Metazoa</taxon>
        <taxon>Chordata</taxon>
        <taxon>Cephalochordata</taxon>
        <taxon>Leptocardii</taxon>
        <taxon>Amphioxiformes</taxon>
        <taxon>Branchiostomatidae</taxon>
        <taxon>Branchiostoma</taxon>
    </lineage>
</organism>
<feature type="binding site" evidence="6">
    <location>
        <position position="84"/>
    </location>
    <ligand>
        <name>S-adenosyl-L-methionine</name>
        <dbReference type="ChEBI" id="CHEBI:59789"/>
    </ligand>
</feature>
<evidence type="ECO:0000256" key="6">
    <source>
        <dbReference type="HAMAP-Rule" id="MF_03146"/>
    </source>
</evidence>
<dbReference type="GO" id="GO:1904047">
    <property type="term" value="F:S-adenosyl-L-methionine binding"/>
    <property type="evidence" value="ECO:0007669"/>
    <property type="project" value="UniProtKB-UniRule"/>
</dbReference>
<dbReference type="Pfam" id="PF04068">
    <property type="entry name" value="Fer4_RLI"/>
    <property type="match status" value="1"/>
</dbReference>
<evidence type="ECO:0000259" key="8">
    <source>
        <dbReference type="Pfam" id="PF04034"/>
    </source>
</evidence>
<feature type="compositionally biased region" description="Acidic residues" evidence="7">
    <location>
        <begin position="40"/>
        <end position="50"/>
    </location>
</feature>
<dbReference type="NCBIfam" id="NF002621">
    <property type="entry name" value="PRK02287.1"/>
    <property type="match status" value="1"/>
</dbReference>
<dbReference type="GeneID" id="118428921"/>
<dbReference type="OMA" id="MVGTHPR"/>
<evidence type="ECO:0000313" key="10">
    <source>
        <dbReference type="Proteomes" id="UP000001554"/>
    </source>
</evidence>
<dbReference type="RefSeq" id="XP_035695106.1">
    <property type="nucleotide sequence ID" value="XM_035839213.1"/>
</dbReference>
<feature type="compositionally biased region" description="Polar residues" evidence="7">
    <location>
        <begin position="51"/>
        <end position="60"/>
    </location>
</feature>
<feature type="compositionally biased region" description="Acidic residues" evidence="7">
    <location>
        <begin position="326"/>
        <end position="337"/>
    </location>
</feature>
<evidence type="ECO:0000256" key="5">
    <source>
        <dbReference type="ARBA" id="ARBA00022691"/>
    </source>
</evidence>
<dbReference type="InterPro" id="IPR007209">
    <property type="entry name" value="RNaseL-inhib-like_metal-bd_dom"/>
</dbReference>
<evidence type="ECO:0000259" key="9">
    <source>
        <dbReference type="Pfam" id="PF04068"/>
    </source>
</evidence>
<protein>
    <recommendedName>
        <fullName evidence="6">18S rRNA aminocarboxypropyltransferase</fullName>
        <ecNumber evidence="6">2.5.1.157</ecNumber>
    </recommendedName>
</protein>
<keyword evidence="5 6" id="KW-0949">S-adenosyl-L-methionine</keyword>
<feature type="compositionally biased region" description="Acidic residues" evidence="7">
    <location>
        <begin position="268"/>
        <end position="284"/>
    </location>
</feature>
<evidence type="ECO:0000256" key="2">
    <source>
        <dbReference type="ARBA" id="ARBA00022517"/>
    </source>
</evidence>